<evidence type="ECO:0000313" key="2">
    <source>
        <dbReference type="EMBL" id="HAT3585000.1"/>
    </source>
</evidence>
<comment type="caution">
    <text evidence="2">The sequence shown here is derived from an EMBL/GenBank/DDBJ whole genome shotgun (WGS) entry which is preliminary data.</text>
</comment>
<dbReference type="InterPro" id="IPR001387">
    <property type="entry name" value="Cro/C1-type_HTH"/>
</dbReference>
<reference evidence="2" key="1">
    <citation type="journal article" date="2018" name="Genome Biol.">
        <title>SKESA: strategic k-mer extension for scrupulous assemblies.</title>
        <authorList>
            <person name="Souvorov A."/>
            <person name="Agarwala R."/>
            <person name="Lipman D.J."/>
        </authorList>
    </citation>
    <scope>NUCLEOTIDE SEQUENCE</scope>
    <source>
        <strain evidence="2">CAVp300</strain>
    </source>
</reference>
<gene>
    <name evidence="2" type="ORF">I8531_005413</name>
</gene>
<sequence>MIVNKRVKRPMTQKEMAKKFCVSVSTVKRYISLPRDEYEKEAEDKRNLAFSLRESGLRWKEIAERMNTTQNSAIAYYRRYLLQKQQ</sequence>
<name>A0A9P3TGM8_KLUIN</name>
<accession>A0A9P3TGM8</accession>
<dbReference type="RefSeq" id="WP_047373158.1">
    <property type="nucleotide sequence ID" value="NZ_CABMNU010000005.1"/>
</dbReference>
<reference evidence="2" key="2">
    <citation type="submission" date="2020-10" db="EMBL/GenBank/DDBJ databases">
        <authorList>
            <consortium name="NCBI Pathogen Detection Project"/>
        </authorList>
    </citation>
    <scope>NUCLEOTIDE SEQUENCE</scope>
    <source>
        <strain evidence="2">CAVp300</strain>
    </source>
</reference>
<evidence type="ECO:0000259" key="1">
    <source>
        <dbReference type="PROSITE" id="PS50943"/>
    </source>
</evidence>
<dbReference type="Proteomes" id="UP000867740">
    <property type="component" value="Unassembled WGS sequence"/>
</dbReference>
<feature type="domain" description="HTH cro/C1-type" evidence="1">
    <location>
        <begin position="2"/>
        <end position="30"/>
    </location>
</feature>
<dbReference type="AlphaFoldDB" id="A0A9P3TGM8"/>
<evidence type="ECO:0000313" key="3">
    <source>
        <dbReference type="Proteomes" id="UP000867740"/>
    </source>
</evidence>
<proteinExistence type="predicted"/>
<dbReference type="PROSITE" id="PS50943">
    <property type="entry name" value="HTH_CROC1"/>
    <property type="match status" value="1"/>
</dbReference>
<organism evidence="2 3">
    <name type="scientific">Kluyvera intermedia</name>
    <name type="common">Enterobacter intermedius</name>
    <dbReference type="NCBI Taxonomy" id="61648"/>
    <lineage>
        <taxon>Bacteria</taxon>
        <taxon>Pseudomonadati</taxon>
        <taxon>Pseudomonadota</taxon>
        <taxon>Gammaproteobacteria</taxon>
        <taxon>Enterobacterales</taxon>
        <taxon>Enterobacteriaceae</taxon>
        <taxon>Kluyvera</taxon>
    </lineage>
</organism>
<protein>
    <submittedName>
        <fullName evidence="2">Plasmid replication protein</fullName>
    </submittedName>
</protein>
<dbReference type="EMBL" id="DACSUM010000088">
    <property type="protein sequence ID" value="HAT3585000.1"/>
    <property type="molecule type" value="Genomic_DNA"/>
</dbReference>